<evidence type="ECO:0000313" key="8">
    <source>
        <dbReference type="Proteomes" id="UP000318081"/>
    </source>
</evidence>
<evidence type="ECO:0000259" key="5">
    <source>
        <dbReference type="Pfam" id="PF07635"/>
    </source>
</evidence>
<evidence type="ECO:0000259" key="2">
    <source>
        <dbReference type="Pfam" id="PF07626"/>
    </source>
</evidence>
<dbReference type="Pfam" id="PF07626">
    <property type="entry name" value="PSD3"/>
    <property type="match status" value="1"/>
</dbReference>
<dbReference type="EMBL" id="CP036432">
    <property type="protein sequence ID" value="QDV83543.1"/>
    <property type="molecule type" value="Genomic_DNA"/>
</dbReference>
<evidence type="ECO:0000313" key="7">
    <source>
        <dbReference type="EMBL" id="QDV83543.1"/>
    </source>
</evidence>
<organism evidence="7 8">
    <name type="scientific">Stieleria magnilauensis</name>
    <dbReference type="NCBI Taxonomy" id="2527963"/>
    <lineage>
        <taxon>Bacteria</taxon>
        <taxon>Pseudomonadati</taxon>
        <taxon>Planctomycetota</taxon>
        <taxon>Planctomycetia</taxon>
        <taxon>Pirellulales</taxon>
        <taxon>Pirellulaceae</taxon>
        <taxon>Stieleria</taxon>
    </lineage>
</organism>
<evidence type="ECO:0000259" key="6">
    <source>
        <dbReference type="Pfam" id="PF07637"/>
    </source>
</evidence>
<keyword evidence="8" id="KW-1185">Reference proteome</keyword>
<name>A0ABX5XNH7_9BACT</name>
<dbReference type="InterPro" id="IPR011429">
    <property type="entry name" value="Cyt_c_Planctomycete-type"/>
</dbReference>
<dbReference type="Pfam" id="PF07637">
    <property type="entry name" value="PSD5"/>
    <property type="match status" value="1"/>
</dbReference>
<feature type="domain" description="DUF1592" evidence="4">
    <location>
        <begin position="512"/>
        <end position="639"/>
    </location>
</feature>
<dbReference type="Proteomes" id="UP000318081">
    <property type="component" value="Chromosome"/>
</dbReference>
<reference evidence="7 8" key="1">
    <citation type="submission" date="2019-02" db="EMBL/GenBank/DDBJ databases">
        <title>Deep-cultivation of Planctomycetes and their phenomic and genomic characterization uncovers novel biology.</title>
        <authorList>
            <person name="Wiegand S."/>
            <person name="Jogler M."/>
            <person name="Boedeker C."/>
            <person name="Pinto D."/>
            <person name="Vollmers J."/>
            <person name="Rivas-Marin E."/>
            <person name="Kohn T."/>
            <person name="Peeters S.H."/>
            <person name="Heuer A."/>
            <person name="Rast P."/>
            <person name="Oberbeckmann S."/>
            <person name="Bunk B."/>
            <person name="Jeske O."/>
            <person name="Meyerdierks A."/>
            <person name="Storesund J.E."/>
            <person name="Kallscheuer N."/>
            <person name="Luecker S."/>
            <person name="Lage O.M."/>
            <person name="Pohl T."/>
            <person name="Merkel B.J."/>
            <person name="Hornburger P."/>
            <person name="Mueller R.-W."/>
            <person name="Bruemmer F."/>
            <person name="Labrenz M."/>
            <person name="Spormann A.M."/>
            <person name="Op den Camp H."/>
            <person name="Overmann J."/>
            <person name="Amann R."/>
            <person name="Jetten M.S.M."/>
            <person name="Mascher T."/>
            <person name="Medema M.H."/>
            <person name="Devos D.P."/>
            <person name="Kaster A.-K."/>
            <person name="Ovreas L."/>
            <person name="Rohde M."/>
            <person name="Galperin M.Y."/>
            <person name="Jogler C."/>
        </authorList>
    </citation>
    <scope>NUCLEOTIDE SEQUENCE [LARGE SCALE GENOMIC DNA]</scope>
    <source>
        <strain evidence="7 8">TBK1r</strain>
    </source>
</reference>
<evidence type="ECO:0000259" key="4">
    <source>
        <dbReference type="Pfam" id="PF07631"/>
    </source>
</evidence>
<protein>
    <submittedName>
        <fullName evidence="7">Planctomycete cytochrome C</fullName>
    </submittedName>
</protein>
<dbReference type="InterPro" id="IPR013039">
    <property type="entry name" value="DUF1588"/>
</dbReference>
<feature type="domain" description="DUF1585" evidence="1">
    <location>
        <begin position="778"/>
        <end position="851"/>
    </location>
</feature>
<dbReference type="InterPro" id="IPR013043">
    <property type="entry name" value="DUF1595"/>
</dbReference>
<dbReference type="Pfam" id="PF07631">
    <property type="entry name" value="PSD4"/>
    <property type="match status" value="1"/>
</dbReference>
<gene>
    <name evidence="7" type="ORF">TBK1r_24850</name>
</gene>
<dbReference type="Pfam" id="PF07624">
    <property type="entry name" value="PSD2"/>
    <property type="match status" value="1"/>
</dbReference>
<feature type="domain" description="DUF1595" evidence="6">
    <location>
        <begin position="448"/>
        <end position="507"/>
    </location>
</feature>
<dbReference type="InterPro" id="IPR013042">
    <property type="entry name" value="DUF1592"/>
</dbReference>
<sequence length="854" mass="96032">MNQAFMPFHHRRRCRASHLRSTFTTTWTAARHHALPMIVLFAVLTTTLLLQPSAAAAEATDSNDTQQLNHRKDDVMSFLQQNCLDCHDGSEGEGGFDLNRLKWADLAHSGEPQNSESPNSEPQNIATWVRVFDRVADGEMPPEEYGEVEAEPKARFLNSAAESIDQAITSRHQSLGRVLSRRLTNHQLERTLGDLFAIAAPLSKLMPDEQRTDGFRNIADAQSMSHYHLEDHLRVVDAALDLAFDRLRPNQSDVVIDLPASRIANKRKGQRNRDPELRDGAAVIWSCGLSFYGRISRTEVDHSGWYRITLDASSLKMPDDRGLWCSVRSGKCVSSAPLMHWVGAFEATETPHTFTFTTWIEADHMLEIRPADSTLKKARFNGGQVGFGEGEPQDVPGVAMHSLKIERIYPGGDQAAVRQALFGNLDVRYDAKSKRFQLHSDSPAEDLKKRLHDFATAAFRGPVTTEMLEPYARLIEQRVADDNDPIEVLRQTYRALLCSPRFIYFTETPGRLDDRAVANRLSYMLTGRAPDSKLRAAADAGRLSEPAEIVAQTRRLLQGETLQHFVNDFSDQWLDLTDIDFTEPDRRMHKDFDLVVQNAMLGETRRYLQTLIVENQPARMLVESDFTWLNNRLARYYDIEADIAPSQWKRVSIADHPFRGGLMTHGSILKVTANGSNTSPVVRGVWICDRLLGVPIPDPPANVPAIEPDVRGATTVRQILEKHRSQTECASCHAKIDPPGFALEHFDAAGKWRDHYLTRRGGSYKKGPKVDSAYRLADGREFDSFVAFRELAASDDHLVARNFAAQLLVYATGHEITFADRKTLDNIVAQTKPDGYRLRSLIEAVVTSNTFLTK</sequence>
<accession>A0ABX5XNH7</accession>
<dbReference type="InterPro" id="IPR013036">
    <property type="entry name" value="DUF1587"/>
</dbReference>
<feature type="domain" description="DUF1587" evidence="2">
    <location>
        <begin position="181"/>
        <end position="244"/>
    </location>
</feature>
<evidence type="ECO:0000259" key="1">
    <source>
        <dbReference type="Pfam" id="PF07624"/>
    </source>
</evidence>
<dbReference type="InterPro" id="IPR011478">
    <property type="entry name" value="DUF1585"/>
</dbReference>
<proteinExistence type="predicted"/>
<dbReference type="Pfam" id="PF07635">
    <property type="entry name" value="PSCyt1"/>
    <property type="match status" value="1"/>
</dbReference>
<dbReference type="Pfam" id="PF07627">
    <property type="entry name" value="PSCyt3"/>
    <property type="match status" value="1"/>
</dbReference>
<feature type="domain" description="DUF1588" evidence="3">
    <location>
        <begin position="659"/>
        <end position="755"/>
    </location>
</feature>
<evidence type="ECO:0000259" key="3">
    <source>
        <dbReference type="Pfam" id="PF07627"/>
    </source>
</evidence>
<feature type="domain" description="Cytochrome C Planctomycete-type" evidence="5">
    <location>
        <begin position="83"/>
        <end position="144"/>
    </location>
</feature>
<dbReference type="RefSeq" id="WP_419581263.1">
    <property type="nucleotide sequence ID" value="NZ_CP036432.1"/>
</dbReference>